<evidence type="ECO:0000313" key="5">
    <source>
        <dbReference type="EMBL" id="KAF2159021.1"/>
    </source>
</evidence>
<dbReference type="RefSeq" id="XP_033659910.1">
    <property type="nucleotide sequence ID" value="XM_033809983.1"/>
</dbReference>
<dbReference type="InterPro" id="IPR011032">
    <property type="entry name" value="GroES-like_sf"/>
</dbReference>
<dbReference type="OrthoDB" id="3233595at2759"/>
<accession>A0A6A6BW42</accession>
<feature type="domain" description="Enoyl reductase (ER)" evidence="4">
    <location>
        <begin position="9"/>
        <end position="248"/>
    </location>
</feature>
<dbReference type="CDD" id="cd08249">
    <property type="entry name" value="enoyl_reductase_like"/>
    <property type="match status" value="1"/>
</dbReference>
<dbReference type="GO" id="GO:0016651">
    <property type="term" value="F:oxidoreductase activity, acting on NAD(P)H"/>
    <property type="evidence" value="ECO:0007669"/>
    <property type="project" value="InterPro"/>
</dbReference>
<dbReference type="SUPFAM" id="SSF51735">
    <property type="entry name" value="NAD(P)-binding Rossmann-fold domains"/>
    <property type="match status" value="1"/>
</dbReference>
<dbReference type="PANTHER" id="PTHR45348">
    <property type="entry name" value="HYPOTHETICAL OXIDOREDUCTASE (EUROFUNG)"/>
    <property type="match status" value="1"/>
</dbReference>
<proteinExistence type="inferred from homology"/>
<sequence>MPTQAIISPSLEVVHFIDTPIPTPAEQELVIKVIVSGSNPKDWKYPLWKNKAFNSGDNIAGVVHSIGSKVYEFKPGDRVAAYHEPQKDNGSFAEYAVAYDWVSFHIPNDVSFEEAATMPVAAITAGLGIWADLDISPPWHINASANAQKPLVIYGITSAVGAFAAKMARLSGVKRIIGIAGRNAEFAGTLADFVVDYRLGEDALVDRIEEILTTEGFGSKAPLVFDAISEGGTVETALRFVNHSGGVVSTVLPPTLFAQDPKSFEYPTSVTAINTASPFVLWHRKDFGYVLCRNFGRLLADGRLNAHPFEIIPGGLHGVLEGLRELKRGENSGLKYVFRIEETGPVQYSEPPQLSASTHRLRNFPFPA</sequence>
<dbReference type="InterPro" id="IPR013154">
    <property type="entry name" value="ADH-like_N"/>
</dbReference>
<protein>
    <recommendedName>
        <fullName evidence="4">Enoyl reductase (ER) domain-containing protein</fullName>
    </recommendedName>
</protein>
<evidence type="ECO:0000256" key="3">
    <source>
        <dbReference type="ARBA" id="ARBA00023002"/>
    </source>
</evidence>
<dbReference type="InterPro" id="IPR013149">
    <property type="entry name" value="ADH-like_C"/>
</dbReference>
<dbReference type="Pfam" id="PF00107">
    <property type="entry name" value="ADH_zinc_N"/>
    <property type="match status" value="1"/>
</dbReference>
<name>A0A6A6BW42_ZASCE</name>
<dbReference type="InterPro" id="IPR020843">
    <property type="entry name" value="ER"/>
</dbReference>
<dbReference type="Proteomes" id="UP000799537">
    <property type="component" value="Unassembled WGS sequence"/>
</dbReference>
<comment type="subunit">
    <text evidence="2">Monomer.</text>
</comment>
<dbReference type="AlphaFoldDB" id="A0A6A6BW42"/>
<dbReference type="InterPro" id="IPR036291">
    <property type="entry name" value="NAD(P)-bd_dom_sf"/>
</dbReference>
<dbReference type="Gene3D" id="3.40.50.720">
    <property type="entry name" value="NAD(P)-binding Rossmann-like Domain"/>
    <property type="match status" value="1"/>
</dbReference>
<reference evidence="5" key="1">
    <citation type="journal article" date="2020" name="Stud. Mycol.">
        <title>101 Dothideomycetes genomes: a test case for predicting lifestyles and emergence of pathogens.</title>
        <authorList>
            <person name="Haridas S."/>
            <person name="Albert R."/>
            <person name="Binder M."/>
            <person name="Bloem J."/>
            <person name="Labutti K."/>
            <person name="Salamov A."/>
            <person name="Andreopoulos B."/>
            <person name="Baker S."/>
            <person name="Barry K."/>
            <person name="Bills G."/>
            <person name="Bluhm B."/>
            <person name="Cannon C."/>
            <person name="Castanera R."/>
            <person name="Culley D."/>
            <person name="Daum C."/>
            <person name="Ezra D."/>
            <person name="Gonzalez J."/>
            <person name="Henrissat B."/>
            <person name="Kuo A."/>
            <person name="Liang C."/>
            <person name="Lipzen A."/>
            <person name="Lutzoni F."/>
            <person name="Magnuson J."/>
            <person name="Mondo S."/>
            <person name="Nolan M."/>
            <person name="Ohm R."/>
            <person name="Pangilinan J."/>
            <person name="Park H.-J."/>
            <person name="Ramirez L."/>
            <person name="Alfaro M."/>
            <person name="Sun H."/>
            <person name="Tritt A."/>
            <person name="Yoshinaga Y."/>
            <person name="Zwiers L.-H."/>
            <person name="Turgeon B."/>
            <person name="Goodwin S."/>
            <person name="Spatafora J."/>
            <person name="Crous P."/>
            <person name="Grigoriev I."/>
        </authorList>
    </citation>
    <scope>NUCLEOTIDE SEQUENCE</scope>
    <source>
        <strain evidence="5">ATCC 36951</strain>
    </source>
</reference>
<evidence type="ECO:0000256" key="2">
    <source>
        <dbReference type="ARBA" id="ARBA00011245"/>
    </source>
</evidence>
<dbReference type="Pfam" id="PF08240">
    <property type="entry name" value="ADH_N"/>
    <property type="match status" value="1"/>
</dbReference>
<evidence type="ECO:0000259" key="4">
    <source>
        <dbReference type="SMART" id="SM00829"/>
    </source>
</evidence>
<keyword evidence="3" id="KW-0560">Oxidoreductase</keyword>
<dbReference type="EMBL" id="ML993644">
    <property type="protein sequence ID" value="KAF2159021.1"/>
    <property type="molecule type" value="Genomic_DNA"/>
</dbReference>
<organism evidence="5 6">
    <name type="scientific">Zasmidium cellare ATCC 36951</name>
    <dbReference type="NCBI Taxonomy" id="1080233"/>
    <lineage>
        <taxon>Eukaryota</taxon>
        <taxon>Fungi</taxon>
        <taxon>Dikarya</taxon>
        <taxon>Ascomycota</taxon>
        <taxon>Pezizomycotina</taxon>
        <taxon>Dothideomycetes</taxon>
        <taxon>Dothideomycetidae</taxon>
        <taxon>Mycosphaerellales</taxon>
        <taxon>Mycosphaerellaceae</taxon>
        <taxon>Zasmidium</taxon>
    </lineage>
</organism>
<dbReference type="PANTHER" id="PTHR45348:SF5">
    <property type="entry name" value="OXIDOREDUCTASE, PUTATIVE (AFU_ORTHOLOGUE AFUA_8G01420)-RELATED"/>
    <property type="match status" value="1"/>
</dbReference>
<evidence type="ECO:0000256" key="1">
    <source>
        <dbReference type="ARBA" id="ARBA00008072"/>
    </source>
</evidence>
<keyword evidence="6" id="KW-1185">Reference proteome</keyword>
<dbReference type="Gene3D" id="3.90.180.10">
    <property type="entry name" value="Medium-chain alcohol dehydrogenases, catalytic domain"/>
    <property type="match status" value="1"/>
</dbReference>
<dbReference type="SMART" id="SM00829">
    <property type="entry name" value="PKS_ER"/>
    <property type="match status" value="1"/>
</dbReference>
<comment type="similarity">
    <text evidence="1">Belongs to the zinc-containing alcohol dehydrogenase family.</text>
</comment>
<dbReference type="SUPFAM" id="SSF50129">
    <property type="entry name" value="GroES-like"/>
    <property type="match status" value="1"/>
</dbReference>
<gene>
    <name evidence="5" type="ORF">M409DRAFT_30556</name>
</gene>
<evidence type="ECO:0000313" key="6">
    <source>
        <dbReference type="Proteomes" id="UP000799537"/>
    </source>
</evidence>
<dbReference type="InterPro" id="IPR047122">
    <property type="entry name" value="Trans-enoyl_RdTase-like"/>
</dbReference>
<dbReference type="GeneID" id="54563255"/>